<dbReference type="Gene3D" id="3.40.50.1820">
    <property type="entry name" value="alpha/beta hydrolase"/>
    <property type="match status" value="1"/>
</dbReference>
<dbReference type="AlphaFoldDB" id="A0A348HEH1"/>
<evidence type="ECO:0000256" key="4">
    <source>
        <dbReference type="ARBA" id="ARBA00024201"/>
    </source>
</evidence>
<keyword evidence="2" id="KW-0963">Cytoplasm</keyword>
<organism evidence="6 7">
    <name type="scientific">Zymobacter palmae</name>
    <dbReference type="NCBI Taxonomy" id="33074"/>
    <lineage>
        <taxon>Bacteria</taxon>
        <taxon>Pseudomonadati</taxon>
        <taxon>Pseudomonadota</taxon>
        <taxon>Gammaproteobacteria</taxon>
        <taxon>Oceanospirillales</taxon>
        <taxon>Halomonadaceae</taxon>
        <taxon>Zymobacter group</taxon>
        <taxon>Zymobacter</taxon>
    </lineage>
</organism>
<dbReference type="SUPFAM" id="SSF53474">
    <property type="entry name" value="alpha/beta-Hydrolases"/>
    <property type="match status" value="1"/>
</dbReference>
<dbReference type="GO" id="GO:0005737">
    <property type="term" value="C:cytoplasm"/>
    <property type="evidence" value="ECO:0007669"/>
    <property type="project" value="UniProtKB-SubCell"/>
</dbReference>
<dbReference type="GO" id="GO:0005506">
    <property type="term" value="F:iron ion binding"/>
    <property type="evidence" value="ECO:0007669"/>
    <property type="project" value="InterPro"/>
</dbReference>
<dbReference type="Pfam" id="PF11806">
    <property type="entry name" value="Enterochelin_N"/>
    <property type="match status" value="1"/>
</dbReference>
<name>A0A348HEH1_9GAMM</name>
<dbReference type="Gene3D" id="2.60.40.10">
    <property type="entry name" value="Immunoglobulins"/>
    <property type="match status" value="1"/>
</dbReference>
<sequence length="453" mass="52266">MTLPDQSLQTQVAQDVLHPWLARSNVGNDDWWQRLKERGTPLIDYQTPHRCRVTFVWRDPEGNERHSSCRHVWLCINCLTDHHAMQPPISLIRLPGTDVWHYTVLLDARWCGSYCFIPDDGDQGLMQAQGVDGAAAPEARIQQWHALRAWWRSALPHGKDDPLNAGRRWISGRGHATSALHMPRATIADSWLRWDQGESLPDPERAATWWQAHRWNSTLLENERSVWVMTTGRRCPSKRPLAVFLDGGFWTQQMPLPGALIEMTRAGQLPEATYLFIDSVDNATRRRELTCNPLFWQAVEAELLPQAQHWARFDDTPGSALVAGQSFGGLSALYAGLHWPERFGKVLAQSGSFWWPRRELMLLDTLPDDACWLLHQMEEGLGQNGRLELYLEAGRQEHLIHHVHEQLLNVLEHQRHHVHYRVREGGHDALWWRDGLLSGLRWLWRELPHPPLA</sequence>
<protein>
    <submittedName>
        <fullName evidence="6">Enterochelin esterase</fullName>
    </submittedName>
</protein>
<dbReference type="PANTHER" id="PTHR48098">
    <property type="entry name" value="ENTEROCHELIN ESTERASE-RELATED"/>
    <property type="match status" value="1"/>
</dbReference>
<evidence type="ECO:0000256" key="1">
    <source>
        <dbReference type="ARBA" id="ARBA00004496"/>
    </source>
</evidence>
<dbReference type="EMBL" id="AP018933">
    <property type="protein sequence ID" value="BBG30023.1"/>
    <property type="molecule type" value="Genomic_DNA"/>
</dbReference>
<dbReference type="KEGG" id="zpl:ZBT109_1263"/>
<comment type="similarity">
    <text evidence="4">Belongs to the Fes family.</text>
</comment>
<dbReference type="RefSeq" id="WP_051523709.1">
    <property type="nucleotide sequence ID" value="NZ_AP018933.1"/>
</dbReference>
<evidence type="ECO:0000256" key="3">
    <source>
        <dbReference type="ARBA" id="ARBA00022801"/>
    </source>
</evidence>
<dbReference type="PANTHER" id="PTHR48098:SF3">
    <property type="entry name" value="IRON(III) ENTEROBACTIN ESTERASE"/>
    <property type="match status" value="1"/>
</dbReference>
<dbReference type="InterPro" id="IPR014756">
    <property type="entry name" value="Ig_E-set"/>
</dbReference>
<feature type="domain" description="Enterochelin esterase N-terminal" evidence="5">
    <location>
        <begin position="52"/>
        <end position="191"/>
    </location>
</feature>
<dbReference type="SUPFAM" id="SSF81296">
    <property type="entry name" value="E set domains"/>
    <property type="match status" value="1"/>
</dbReference>
<evidence type="ECO:0000313" key="7">
    <source>
        <dbReference type="Proteomes" id="UP000267342"/>
    </source>
</evidence>
<gene>
    <name evidence="6" type="ORF">ZBT109_1263</name>
</gene>
<dbReference type="InterPro" id="IPR029058">
    <property type="entry name" value="AB_hydrolase_fold"/>
</dbReference>
<dbReference type="GO" id="GO:0008849">
    <property type="term" value="F:enterochelin esterase activity"/>
    <property type="evidence" value="ECO:0007669"/>
    <property type="project" value="InterPro"/>
</dbReference>
<keyword evidence="3" id="KW-0378">Hydrolase</keyword>
<dbReference type="Proteomes" id="UP000267342">
    <property type="component" value="Chromosome"/>
</dbReference>
<dbReference type="InterPro" id="IPR050583">
    <property type="entry name" value="Mycobacterial_A85_antigen"/>
</dbReference>
<accession>A0A348HEH1</accession>
<evidence type="ECO:0000256" key="2">
    <source>
        <dbReference type="ARBA" id="ARBA00022490"/>
    </source>
</evidence>
<comment type="subcellular location">
    <subcellularLocation>
        <location evidence="1">Cytoplasm</location>
    </subcellularLocation>
</comment>
<reference evidence="6 7" key="1">
    <citation type="submission" date="2018-09" db="EMBL/GenBank/DDBJ databases">
        <title>Zymobacter palmae IAM14233 (=T109) whole genome analysis.</title>
        <authorList>
            <person name="Yanase H."/>
        </authorList>
    </citation>
    <scope>NUCLEOTIDE SEQUENCE [LARGE SCALE GENOMIC DNA]</scope>
    <source>
        <strain evidence="6 7">IAM14233</strain>
    </source>
</reference>
<dbReference type="GO" id="GO:0006826">
    <property type="term" value="P:iron ion transport"/>
    <property type="evidence" value="ECO:0007669"/>
    <property type="project" value="InterPro"/>
</dbReference>
<dbReference type="InterPro" id="IPR013783">
    <property type="entry name" value="Ig-like_fold"/>
</dbReference>
<dbReference type="InterPro" id="IPR000801">
    <property type="entry name" value="Esterase-like"/>
</dbReference>
<dbReference type="Pfam" id="PF00756">
    <property type="entry name" value="Esterase"/>
    <property type="match status" value="1"/>
</dbReference>
<proteinExistence type="inferred from homology"/>
<dbReference type="STRING" id="1123510.GCA_000620025_01330"/>
<dbReference type="InterPro" id="IPR021764">
    <property type="entry name" value="Enterochelin_esterase_N"/>
</dbReference>
<evidence type="ECO:0000313" key="6">
    <source>
        <dbReference type="EMBL" id="BBG30023.1"/>
    </source>
</evidence>
<keyword evidence="7" id="KW-1185">Reference proteome</keyword>
<evidence type="ECO:0000259" key="5">
    <source>
        <dbReference type="Pfam" id="PF11806"/>
    </source>
</evidence>
<dbReference type="NCBIfam" id="NF007758">
    <property type="entry name" value="PRK10439.1"/>
    <property type="match status" value="1"/>
</dbReference>